<keyword evidence="3" id="KW-0804">Transcription</keyword>
<keyword evidence="1" id="KW-0805">Transcription regulation</keyword>
<dbReference type="Proteomes" id="UP000030645">
    <property type="component" value="Unassembled WGS sequence"/>
</dbReference>
<protein>
    <submittedName>
        <fullName evidence="6">NAC domain-containing protein 68</fullName>
    </submittedName>
</protein>
<dbReference type="Gene3D" id="2.170.150.80">
    <property type="entry name" value="NAC domain"/>
    <property type="match status" value="1"/>
</dbReference>
<evidence type="ECO:0000256" key="3">
    <source>
        <dbReference type="ARBA" id="ARBA00023163"/>
    </source>
</evidence>
<dbReference type="EMBL" id="KE344921">
    <property type="protein sequence ID" value="EXB86905.1"/>
    <property type="molecule type" value="Genomic_DNA"/>
</dbReference>
<proteinExistence type="predicted"/>
<organism evidence="6 7">
    <name type="scientific">Morus notabilis</name>
    <dbReference type="NCBI Taxonomy" id="981085"/>
    <lineage>
        <taxon>Eukaryota</taxon>
        <taxon>Viridiplantae</taxon>
        <taxon>Streptophyta</taxon>
        <taxon>Embryophyta</taxon>
        <taxon>Tracheophyta</taxon>
        <taxon>Spermatophyta</taxon>
        <taxon>Magnoliopsida</taxon>
        <taxon>eudicotyledons</taxon>
        <taxon>Gunneridae</taxon>
        <taxon>Pentapetalae</taxon>
        <taxon>rosids</taxon>
        <taxon>fabids</taxon>
        <taxon>Rosales</taxon>
        <taxon>Moraceae</taxon>
        <taxon>Moreae</taxon>
        <taxon>Morus</taxon>
    </lineage>
</organism>
<dbReference type="AlphaFoldDB" id="W9REI2"/>
<dbReference type="PANTHER" id="PTHR31719:SF94">
    <property type="entry name" value="PROTEIN ATAF2"/>
    <property type="match status" value="1"/>
</dbReference>
<accession>W9REI2</accession>
<feature type="domain" description="NAC" evidence="5">
    <location>
        <begin position="1"/>
        <end position="86"/>
    </location>
</feature>
<sequence length="97" mass="11233">MGIPDMIPWANRRTLNGNRASRTTANGGFTKTIPIENANQEIIGYKMLLNYFLAKDNMTNWLMYEYMTSSGSQKMDEFVLCKVYAKKKNEEKLQLIQ</sequence>
<dbReference type="InterPro" id="IPR003441">
    <property type="entry name" value="NAC-dom"/>
</dbReference>
<evidence type="ECO:0000256" key="1">
    <source>
        <dbReference type="ARBA" id="ARBA00023015"/>
    </source>
</evidence>
<evidence type="ECO:0000256" key="2">
    <source>
        <dbReference type="ARBA" id="ARBA00023125"/>
    </source>
</evidence>
<name>W9REI2_9ROSA</name>
<dbReference type="SUPFAM" id="SSF101941">
    <property type="entry name" value="NAC domain"/>
    <property type="match status" value="1"/>
</dbReference>
<keyword evidence="7" id="KW-1185">Reference proteome</keyword>
<dbReference type="GO" id="GO:0006355">
    <property type="term" value="P:regulation of DNA-templated transcription"/>
    <property type="evidence" value="ECO:0007669"/>
    <property type="project" value="InterPro"/>
</dbReference>
<evidence type="ECO:0000259" key="5">
    <source>
        <dbReference type="PROSITE" id="PS51005"/>
    </source>
</evidence>
<gene>
    <name evidence="6" type="ORF">L484_007329</name>
</gene>
<dbReference type="GO" id="GO:0003677">
    <property type="term" value="F:DNA binding"/>
    <property type="evidence" value="ECO:0007669"/>
    <property type="project" value="UniProtKB-KW"/>
</dbReference>
<evidence type="ECO:0000256" key="4">
    <source>
        <dbReference type="ARBA" id="ARBA00023242"/>
    </source>
</evidence>
<reference evidence="7" key="1">
    <citation type="submission" date="2013-01" db="EMBL/GenBank/DDBJ databases">
        <title>Draft Genome Sequence of a Mulberry Tree, Morus notabilis C.K. Schneid.</title>
        <authorList>
            <person name="He N."/>
            <person name="Zhao S."/>
        </authorList>
    </citation>
    <scope>NUCLEOTIDE SEQUENCE</scope>
</reference>
<keyword evidence="4" id="KW-0539">Nucleus</keyword>
<keyword evidence="2" id="KW-0238">DNA-binding</keyword>
<evidence type="ECO:0000313" key="7">
    <source>
        <dbReference type="Proteomes" id="UP000030645"/>
    </source>
</evidence>
<evidence type="ECO:0000313" key="6">
    <source>
        <dbReference type="EMBL" id="EXB86905.1"/>
    </source>
</evidence>
<dbReference type="PROSITE" id="PS51005">
    <property type="entry name" value="NAC"/>
    <property type="match status" value="1"/>
</dbReference>
<dbReference type="PANTHER" id="PTHR31719">
    <property type="entry name" value="NAC TRANSCRIPTION FACTOR 56"/>
    <property type="match status" value="1"/>
</dbReference>
<dbReference type="InterPro" id="IPR036093">
    <property type="entry name" value="NAC_dom_sf"/>
</dbReference>